<evidence type="ECO:0000256" key="1">
    <source>
        <dbReference type="ARBA" id="ARBA00006484"/>
    </source>
</evidence>
<sequence>MKQPNFRLDNQTVVITGASKGIGRGIATILAKAGATTILCSRNLKMLTEVEEEIKNDKGKAHSFQMDVASVESINHTFKQISDRFHKIDVLINNAGLGCNHSALDVTESDWDEMMNVNLKGLFFCSKEAAKSMIKNNYGRIINLSSQASLVGIKDHSVYCASKGGVNLLTKVLALEWANKGITVNAIAPTFTYTSGTAERLDDAKYLKNVLDRIPVGKVAGIDDIASAILYLTSSSSSMVTGSILTIDGGWTAQ</sequence>
<dbReference type="InterPro" id="IPR020904">
    <property type="entry name" value="Sc_DH/Rdtase_CS"/>
</dbReference>
<reference evidence="2 3" key="1">
    <citation type="journal article" date="2006" name="Int. J. Syst. Evol. Microbiol.">
        <title>Costertonia aggregata gen. nov., sp. nov., a mesophilic marine bacterium of the family Flavobacteriaceae, isolated from a mature biofilm.</title>
        <authorList>
            <person name="Kwon K.K."/>
            <person name="Lee Y.K."/>
            <person name="Lee H.K."/>
        </authorList>
    </citation>
    <scope>NUCLEOTIDE SEQUENCE [LARGE SCALE GENOMIC DNA]</scope>
    <source>
        <strain evidence="2 3">KCCM 42265</strain>
    </source>
</reference>
<organism evidence="2 3">
    <name type="scientific">Costertonia aggregata</name>
    <dbReference type="NCBI Taxonomy" id="343403"/>
    <lineage>
        <taxon>Bacteria</taxon>
        <taxon>Pseudomonadati</taxon>
        <taxon>Bacteroidota</taxon>
        <taxon>Flavobacteriia</taxon>
        <taxon>Flavobacteriales</taxon>
        <taxon>Flavobacteriaceae</taxon>
        <taxon>Costertonia</taxon>
    </lineage>
</organism>
<dbReference type="AlphaFoldDB" id="A0A7H9AMR6"/>
<dbReference type="InterPro" id="IPR002347">
    <property type="entry name" value="SDR_fam"/>
</dbReference>
<evidence type="ECO:0000313" key="2">
    <source>
        <dbReference type="EMBL" id="QLG44740.1"/>
    </source>
</evidence>
<dbReference type="RefSeq" id="WP_179241072.1">
    <property type="nucleotide sequence ID" value="NZ_CP058595.1"/>
</dbReference>
<name>A0A7H9AMR6_9FLAO</name>
<accession>A0A7H9AMR6</accession>
<dbReference type="SUPFAM" id="SSF51735">
    <property type="entry name" value="NAD(P)-binding Rossmann-fold domains"/>
    <property type="match status" value="1"/>
</dbReference>
<dbReference type="CDD" id="cd05233">
    <property type="entry name" value="SDR_c"/>
    <property type="match status" value="1"/>
</dbReference>
<dbReference type="KEGG" id="cagg:HYG79_05045"/>
<dbReference type="PANTHER" id="PTHR42760">
    <property type="entry name" value="SHORT-CHAIN DEHYDROGENASES/REDUCTASES FAMILY MEMBER"/>
    <property type="match status" value="1"/>
</dbReference>
<protein>
    <submittedName>
        <fullName evidence="2">SDR family oxidoreductase</fullName>
    </submittedName>
</protein>
<proteinExistence type="inferred from homology"/>
<dbReference type="PRINTS" id="PR00080">
    <property type="entry name" value="SDRFAMILY"/>
</dbReference>
<dbReference type="Pfam" id="PF13561">
    <property type="entry name" value="adh_short_C2"/>
    <property type="match status" value="1"/>
</dbReference>
<dbReference type="PRINTS" id="PR00081">
    <property type="entry name" value="GDHRDH"/>
</dbReference>
<dbReference type="NCBIfam" id="NF005559">
    <property type="entry name" value="PRK07231.1"/>
    <property type="match status" value="1"/>
</dbReference>
<dbReference type="FunFam" id="3.40.50.720:FF:000084">
    <property type="entry name" value="Short-chain dehydrogenase reductase"/>
    <property type="match status" value="1"/>
</dbReference>
<dbReference type="Gene3D" id="3.40.50.720">
    <property type="entry name" value="NAD(P)-binding Rossmann-like Domain"/>
    <property type="match status" value="1"/>
</dbReference>
<dbReference type="InterPro" id="IPR036291">
    <property type="entry name" value="NAD(P)-bd_dom_sf"/>
</dbReference>
<dbReference type="PROSITE" id="PS00061">
    <property type="entry name" value="ADH_SHORT"/>
    <property type="match status" value="1"/>
</dbReference>
<keyword evidence="3" id="KW-1185">Reference proteome</keyword>
<dbReference type="GO" id="GO:0016616">
    <property type="term" value="F:oxidoreductase activity, acting on the CH-OH group of donors, NAD or NADP as acceptor"/>
    <property type="evidence" value="ECO:0007669"/>
    <property type="project" value="TreeGrafter"/>
</dbReference>
<comment type="similarity">
    <text evidence="1">Belongs to the short-chain dehydrogenases/reductases (SDR) family.</text>
</comment>
<dbReference type="EMBL" id="CP058595">
    <property type="protein sequence ID" value="QLG44740.1"/>
    <property type="molecule type" value="Genomic_DNA"/>
</dbReference>
<dbReference type="Proteomes" id="UP000509302">
    <property type="component" value="Chromosome"/>
</dbReference>
<evidence type="ECO:0000313" key="3">
    <source>
        <dbReference type="Proteomes" id="UP000509302"/>
    </source>
</evidence>
<gene>
    <name evidence="2" type="ORF">HYG79_05045</name>
</gene>